<protein>
    <submittedName>
        <fullName evidence="6">SLC13 family permease</fullName>
    </submittedName>
</protein>
<gene>
    <name evidence="6" type="ORF">ACFPJA_02615</name>
</gene>
<dbReference type="PANTHER" id="PTHR10283">
    <property type="entry name" value="SOLUTE CARRIER FAMILY 13 MEMBER"/>
    <property type="match status" value="1"/>
</dbReference>
<evidence type="ECO:0000313" key="6">
    <source>
        <dbReference type="EMBL" id="MFC5133624.1"/>
    </source>
</evidence>
<organism evidence="6 7">
    <name type="scientific">Halorubrum glutamatedens</name>
    <dbReference type="NCBI Taxonomy" id="2707018"/>
    <lineage>
        <taxon>Archaea</taxon>
        <taxon>Methanobacteriati</taxon>
        <taxon>Methanobacteriota</taxon>
        <taxon>Stenosarchaea group</taxon>
        <taxon>Halobacteria</taxon>
        <taxon>Halobacteriales</taxon>
        <taxon>Haloferacaceae</taxon>
        <taxon>Halorubrum</taxon>
    </lineage>
</organism>
<keyword evidence="2 5" id="KW-0812">Transmembrane</keyword>
<feature type="transmembrane region" description="Helical" evidence="5">
    <location>
        <begin position="178"/>
        <end position="206"/>
    </location>
</feature>
<keyword evidence="4 5" id="KW-0472">Membrane</keyword>
<evidence type="ECO:0000313" key="7">
    <source>
        <dbReference type="Proteomes" id="UP001596145"/>
    </source>
</evidence>
<dbReference type="EMBL" id="JBHSKV010000002">
    <property type="protein sequence ID" value="MFC5133624.1"/>
    <property type="molecule type" value="Genomic_DNA"/>
</dbReference>
<evidence type="ECO:0000256" key="3">
    <source>
        <dbReference type="ARBA" id="ARBA00022989"/>
    </source>
</evidence>
<feature type="transmembrane region" description="Helical" evidence="5">
    <location>
        <begin position="322"/>
        <end position="343"/>
    </location>
</feature>
<feature type="transmembrane region" description="Helical" evidence="5">
    <location>
        <begin position="273"/>
        <end position="301"/>
    </location>
</feature>
<evidence type="ECO:0000256" key="4">
    <source>
        <dbReference type="ARBA" id="ARBA00023136"/>
    </source>
</evidence>
<feature type="transmembrane region" description="Helical" evidence="5">
    <location>
        <begin position="42"/>
        <end position="72"/>
    </location>
</feature>
<accession>A0ABD5QMX1</accession>
<comment type="caution">
    <text evidence="6">The sequence shown here is derived from an EMBL/GenBank/DDBJ whole genome shotgun (WGS) entry which is preliminary data.</text>
</comment>
<feature type="transmembrane region" description="Helical" evidence="5">
    <location>
        <begin position="218"/>
        <end position="240"/>
    </location>
</feature>
<proteinExistence type="predicted"/>
<dbReference type="InterPro" id="IPR001898">
    <property type="entry name" value="SLC13A/DASS"/>
</dbReference>
<feature type="transmembrane region" description="Helical" evidence="5">
    <location>
        <begin position="406"/>
        <end position="424"/>
    </location>
</feature>
<keyword evidence="3 5" id="KW-1133">Transmembrane helix</keyword>
<dbReference type="Proteomes" id="UP001596145">
    <property type="component" value="Unassembled WGS sequence"/>
</dbReference>
<evidence type="ECO:0000256" key="5">
    <source>
        <dbReference type="SAM" id="Phobius"/>
    </source>
</evidence>
<dbReference type="RefSeq" id="WP_122105651.1">
    <property type="nucleotide sequence ID" value="NZ_JBHSKV010000002.1"/>
</dbReference>
<feature type="transmembrane region" description="Helical" evidence="5">
    <location>
        <begin position="133"/>
        <end position="158"/>
    </location>
</feature>
<feature type="transmembrane region" description="Helical" evidence="5">
    <location>
        <begin position="444"/>
        <end position="465"/>
    </location>
</feature>
<dbReference type="AlphaFoldDB" id="A0ABD5QMX1"/>
<feature type="transmembrane region" description="Helical" evidence="5">
    <location>
        <begin position="12"/>
        <end position="30"/>
    </location>
</feature>
<evidence type="ECO:0000256" key="2">
    <source>
        <dbReference type="ARBA" id="ARBA00022692"/>
    </source>
</evidence>
<sequence>MNISNQLERSTIQAIGMALAGGILGYGLLGPPLTGVERDIQVLYSVFFATVLLWVTKPVPYMISSLLCLILLHMSNVTETFADAAVGFTSTLVFFFILLLLIGNAIANVGLVDRIIGWLIHATSTPESSMRRLVAATLLLTFVMPSGLARTVTFIPVIDNMNNTFGQKSDSPFRRLGYYVIGHLNSVGSMTLMTSGGMAIVTAEIINTRVQPFTWVEWALYMIPPVVAIYLTTIAVAAYFHDISNVSISKREIEPLPGQHTEKSESLTGDQKIVVLTFTGTICLWIVGSFVNLPAIVPAMIMVTLFSLPKVRIITAEDIRNLNWNLIFLIGTMLSLAEIIRSSGSVESLVEAFMAGSTLDQGMLAVVVLLCFAAAVRVAFSGTAPVVVILLPIFLQVIESFEIDPLFFSLSLVMILSSTVLFPFNHPSVLLAYEEGPLSVIDIIFLGFLTLMVAVLAVIIAWYVYWPSIEAVFRPIISTSQSVAS</sequence>
<evidence type="ECO:0000256" key="1">
    <source>
        <dbReference type="ARBA" id="ARBA00004141"/>
    </source>
</evidence>
<keyword evidence="7" id="KW-1185">Reference proteome</keyword>
<dbReference type="GO" id="GO:0022857">
    <property type="term" value="F:transmembrane transporter activity"/>
    <property type="evidence" value="ECO:0007669"/>
    <property type="project" value="UniProtKB-ARBA"/>
</dbReference>
<dbReference type="GO" id="GO:0016020">
    <property type="term" value="C:membrane"/>
    <property type="evidence" value="ECO:0007669"/>
    <property type="project" value="UniProtKB-SubCell"/>
</dbReference>
<feature type="transmembrane region" description="Helical" evidence="5">
    <location>
        <begin position="363"/>
        <end position="394"/>
    </location>
</feature>
<reference evidence="6 7" key="1">
    <citation type="journal article" date="2019" name="Int. J. Syst. Evol. Microbiol.">
        <title>The Global Catalogue of Microorganisms (GCM) 10K type strain sequencing project: providing services to taxonomists for standard genome sequencing and annotation.</title>
        <authorList>
            <consortium name="The Broad Institute Genomics Platform"/>
            <consortium name="The Broad Institute Genome Sequencing Center for Infectious Disease"/>
            <person name="Wu L."/>
            <person name="Ma J."/>
        </authorList>
    </citation>
    <scope>NUCLEOTIDE SEQUENCE [LARGE SCALE GENOMIC DNA]</scope>
    <source>
        <strain evidence="6 7">CGMCC 1.16026</strain>
    </source>
</reference>
<comment type="subcellular location">
    <subcellularLocation>
        <location evidence="1">Membrane</location>
        <topology evidence="1">Multi-pass membrane protein</topology>
    </subcellularLocation>
</comment>
<dbReference type="Pfam" id="PF00939">
    <property type="entry name" value="Na_sulph_symp"/>
    <property type="match status" value="1"/>
</dbReference>
<feature type="transmembrane region" description="Helical" evidence="5">
    <location>
        <begin position="92"/>
        <end position="112"/>
    </location>
</feature>
<name>A0ABD5QMX1_9EURY</name>